<dbReference type="AlphaFoldDB" id="A0AB39SNH8"/>
<evidence type="ECO:0000259" key="9">
    <source>
        <dbReference type="PROSITE" id="PS52035"/>
    </source>
</evidence>
<comment type="cofactor">
    <cofactor evidence="1">
        <name>Zn(2+)</name>
        <dbReference type="ChEBI" id="CHEBI:29105"/>
    </cofactor>
</comment>
<dbReference type="SUPFAM" id="SSF53187">
    <property type="entry name" value="Zn-dependent exopeptidases"/>
    <property type="match status" value="1"/>
</dbReference>
<evidence type="ECO:0000256" key="4">
    <source>
        <dbReference type="ARBA" id="ARBA00022801"/>
    </source>
</evidence>
<dbReference type="Gene3D" id="3.40.630.10">
    <property type="entry name" value="Zn peptidases"/>
    <property type="match status" value="1"/>
</dbReference>
<evidence type="ECO:0000256" key="2">
    <source>
        <dbReference type="ARBA" id="ARBA00005988"/>
    </source>
</evidence>
<comment type="similarity">
    <text evidence="2 7">Belongs to the peptidase M14 family.</text>
</comment>
<protein>
    <submittedName>
        <fullName evidence="10">M14 family metallopeptidase</fullName>
    </submittedName>
</protein>
<feature type="active site" description="Proton donor/acceptor" evidence="7">
    <location>
        <position position="324"/>
    </location>
</feature>
<evidence type="ECO:0000256" key="3">
    <source>
        <dbReference type="ARBA" id="ARBA00022670"/>
    </source>
</evidence>
<dbReference type="RefSeq" id="WP_369264881.1">
    <property type="nucleotide sequence ID" value="NZ_CP163440.1"/>
</dbReference>
<dbReference type="PANTHER" id="PTHR11705:SF143">
    <property type="entry name" value="SLL0236 PROTEIN"/>
    <property type="match status" value="1"/>
</dbReference>
<feature type="region of interest" description="Disordered" evidence="8">
    <location>
        <begin position="124"/>
        <end position="145"/>
    </location>
</feature>
<dbReference type="GO" id="GO:0006508">
    <property type="term" value="P:proteolysis"/>
    <property type="evidence" value="ECO:0007669"/>
    <property type="project" value="UniProtKB-KW"/>
</dbReference>
<keyword evidence="4" id="KW-0378">Hydrolase</keyword>
<dbReference type="GO" id="GO:0004181">
    <property type="term" value="F:metallocarboxypeptidase activity"/>
    <property type="evidence" value="ECO:0007669"/>
    <property type="project" value="InterPro"/>
</dbReference>
<evidence type="ECO:0000256" key="8">
    <source>
        <dbReference type="SAM" id="MobiDB-lite"/>
    </source>
</evidence>
<dbReference type="InterPro" id="IPR000834">
    <property type="entry name" value="Peptidase_M14"/>
</dbReference>
<accession>A0AB39SNH8</accession>
<dbReference type="CDD" id="cd06228">
    <property type="entry name" value="M14-like"/>
    <property type="match status" value="1"/>
</dbReference>
<evidence type="ECO:0000313" key="10">
    <source>
        <dbReference type="EMBL" id="XDQ68043.1"/>
    </source>
</evidence>
<dbReference type="EMBL" id="CP163440">
    <property type="protein sequence ID" value="XDQ68043.1"/>
    <property type="molecule type" value="Genomic_DNA"/>
</dbReference>
<dbReference type="PROSITE" id="PS52035">
    <property type="entry name" value="PEPTIDASE_M14"/>
    <property type="match status" value="1"/>
</dbReference>
<dbReference type="PANTHER" id="PTHR11705">
    <property type="entry name" value="PROTEASE FAMILY M14 CARBOXYPEPTIDASE A,B"/>
    <property type="match status" value="1"/>
</dbReference>
<keyword evidence="3" id="KW-0645">Protease</keyword>
<reference evidence="10" key="1">
    <citation type="submission" date="2024-07" db="EMBL/GenBank/DDBJ databases">
        <authorList>
            <person name="Yu S.T."/>
        </authorList>
    </citation>
    <scope>NUCLEOTIDE SEQUENCE</scope>
    <source>
        <strain evidence="10">R35</strain>
    </source>
</reference>
<dbReference type="GO" id="GO:0005615">
    <property type="term" value="C:extracellular space"/>
    <property type="evidence" value="ECO:0007669"/>
    <property type="project" value="TreeGrafter"/>
</dbReference>
<evidence type="ECO:0000256" key="1">
    <source>
        <dbReference type="ARBA" id="ARBA00001947"/>
    </source>
</evidence>
<sequence>MTYLNTVEVESAVTSLATAFPSACDIIDLPNSSFEGRSGHALRIGTGPAGSNDCVVLIGGVHAREWGSCEVLIHLAADLLEAYSGGTGLVYGGTSFTSDQVRSLLDDLDLVVFPLVNPDGRNYSQNVDPMWRKNRNPANSGGDPARIGVDINRNFDFLFDFATAFDPTAGPRVSADPGDVEVYQGPSPFSEPETRNVRWLLDEFPRTRWFVDVHSYSEDMLFVWGDDENQSLDEAKNFLNRAFDGTRGVAGDPAYAEFIPPGDADAAAVLAEQFCAGLRGVRGRAYTPMSAFHLYPTSGTSDDYAYSRHLVDPQKGKILAFTVEWGKSFHPPWPEMQRIILDTDAGLAQFCLTALQQRQRMAATGAGAVASADR</sequence>
<evidence type="ECO:0000256" key="5">
    <source>
        <dbReference type="ARBA" id="ARBA00022833"/>
    </source>
</evidence>
<keyword evidence="5" id="KW-0862">Zinc</keyword>
<gene>
    <name evidence="10" type="ORF">AB5J50_48335</name>
</gene>
<dbReference type="SMART" id="SM00631">
    <property type="entry name" value="Zn_pept"/>
    <property type="match status" value="1"/>
</dbReference>
<feature type="domain" description="Peptidase M14" evidence="9">
    <location>
        <begin position="2"/>
        <end position="354"/>
    </location>
</feature>
<evidence type="ECO:0000256" key="6">
    <source>
        <dbReference type="ARBA" id="ARBA00023049"/>
    </source>
</evidence>
<proteinExistence type="inferred from homology"/>
<keyword evidence="6" id="KW-0482">Metalloprotease</keyword>
<name>A0AB39SNH8_9ACTN</name>
<evidence type="ECO:0000256" key="7">
    <source>
        <dbReference type="PROSITE-ProRule" id="PRU01379"/>
    </source>
</evidence>
<dbReference type="GO" id="GO:0008270">
    <property type="term" value="F:zinc ion binding"/>
    <property type="evidence" value="ECO:0007669"/>
    <property type="project" value="InterPro"/>
</dbReference>
<dbReference type="Pfam" id="PF00246">
    <property type="entry name" value="Peptidase_M14"/>
    <property type="match status" value="1"/>
</dbReference>
<organism evidence="10">
    <name type="scientific">Streptomyces sp. R35</name>
    <dbReference type="NCBI Taxonomy" id="3238630"/>
    <lineage>
        <taxon>Bacteria</taxon>
        <taxon>Bacillati</taxon>
        <taxon>Actinomycetota</taxon>
        <taxon>Actinomycetes</taxon>
        <taxon>Kitasatosporales</taxon>
        <taxon>Streptomycetaceae</taxon>
        <taxon>Streptomyces</taxon>
    </lineage>
</organism>